<dbReference type="AlphaFoldDB" id="A0A0D0DQA3"/>
<keyword evidence="1" id="KW-0472">Membrane</keyword>
<feature type="transmembrane region" description="Helical" evidence="1">
    <location>
        <begin position="19"/>
        <end position="38"/>
    </location>
</feature>
<protein>
    <submittedName>
        <fullName evidence="2">Uncharacterized protein</fullName>
    </submittedName>
</protein>
<sequence length="94" mass="10571">MDPNIEAQVICYVQHHCRLATLIILIIAQVAIYWKLLFSYNAPIPFHTSILTGEGWMLELLNGHPERIQVCLSVSHDALYDPEEDVELGGGKPT</sequence>
<keyword evidence="1" id="KW-1133">Transmembrane helix</keyword>
<evidence type="ECO:0000313" key="3">
    <source>
        <dbReference type="Proteomes" id="UP000054538"/>
    </source>
</evidence>
<proteinExistence type="predicted"/>
<dbReference type="Proteomes" id="UP000054538">
    <property type="component" value="Unassembled WGS sequence"/>
</dbReference>
<dbReference type="InParanoid" id="A0A0D0DQA3"/>
<evidence type="ECO:0000313" key="2">
    <source>
        <dbReference type="EMBL" id="KIK85209.1"/>
    </source>
</evidence>
<reference evidence="2 3" key="1">
    <citation type="submission" date="2014-04" db="EMBL/GenBank/DDBJ databases">
        <authorList>
            <consortium name="DOE Joint Genome Institute"/>
            <person name="Kuo A."/>
            <person name="Kohler A."/>
            <person name="Jargeat P."/>
            <person name="Nagy L.G."/>
            <person name="Floudas D."/>
            <person name="Copeland A."/>
            <person name="Barry K.W."/>
            <person name="Cichocki N."/>
            <person name="Veneault-Fourrey C."/>
            <person name="LaButti K."/>
            <person name="Lindquist E.A."/>
            <person name="Lipzen A."/>
            <person name="Lundell T."/>
            <person name="Morin E."/>
            <person name="Murat C."/>
            <person name="Sun H."/>
            <person name="Tunlid A."/>
            <person name="Henrissat B."/>
            <person name="Grigoriev I.V."/>
            <person name="Hibbett D.S."/>
            <person name="Martin F."/>
            <person name="Nordberg H.P."/>
            <person name="Cantor M.N."/>
            <person name="Hua S.X."/>
        </authorList>
    </citation>
    <scope>NUCLEOTIDE SEQUENCE [LARGE SCALE GENOMIC DNA]</scope>
    <source>
        <strain evidence="2 3">Ve08.2h10</strain>
    </source>
</reference>
<dbReference type="HOGENOM" id="CLU_2386858_0_0_1"/>
<dbReference type="EMBL" id="KN825569">
    <property type="protein sequence ID" value="KIK85209.1"/>
    <property type="molecule type" value="Genomic_DNA"/>
</dbReference>
<accession>A0A0D0DQA3</accession>
<name>A0A0D0DQA3_9AGAM</name>
<gene>
    <name evidence="2" type="ORF">PAXRUDRAFT_152766</name>
</gene>
<keyword evidence="1" id="KW-0812">Transmembrane</keyword>
<keyword evidence="3" id="KW-1185">Reference proteome</keyword>
<reference evidence="3" key="2">
    <citation type="submission" date="2015-01" db="EMBL/GenBank/DDBJ databases">
        <title>Evolutionary Origins and Diversification of the Mycorrhizal Mutualists.</title>
        <authorList>
            <consortium name="DOE Joint Genome Institute"/>
            <consortium name="Mycorrhizal Genomics Consortium"/>
            <person name="Kohler A."/>
            <person name="Kuo A."/>
            <person name="Nagy L.G."/>
            <person name="Floudas D."/>
            <person name="Copeland A."/>
            <person name="Barry K.W."/>
            <person name="Cichocki N."/>
            <person name="Veneault-Fourrey C."/>
            <person name="LaButti K."/>
            <person name="Lindquist E.A."/>
            <person name="Lipzen A."/>
            <person name="Lundell T."/>
            <person name="Morin E."/>
            <person name="Murat C."/>
            <person name="Riley R."/>
            <person name="Ohm R."/>
            <person name="Sun H."/>
            <person name="Tunlid A."/>
            <person name="Henrissat B."/>
            <person name="Grigoriev I.V."/>
            <person name="Hibbett D.S."/>
            <person name="Martin F."/>
        </authorList>
    </citation>
    <scope>NUCLEOTIDE SEQUENCE [LARGE SCALE GENOMIC DNA]</scope>
    <source>
        <strain evidence="3">Ve08.2h10</strain>
    </source>
</reference>
<dbReference type="OrthoDB" id="2430314at2759"/>
<organism evidence="2 3">
    <name type="scientific">Paxillus rubicundulus Ve08.2h10</name>
    <dbReference type="NCBI Taxonomy" id="930991"/>
    <lineage>
        <taxon>Eukaryota</taxon>
        <taxon>Fungi</taxon>
        <taxon>Dikarya</taxon>
        <taxon>Basidiomycota</taxon>
        <taxon>Agaricomycotina</taxon>
        <taxon>Agaricomycetes</taxon>
        <taxon>Agaricomycetidae</taxon>
        <taxon>Boletales</taxon>
        <taxon>Paxilineae</taxon>
        <taxon>Paxillaceae</taxon>
        <taxon>Paxillus</taxon>
    </lineage>
</organism>
<evidence type="ECO:0000256" key="1">
    <source>
        <dbReference type="SAM" id="Phobius"/>
    </source>
</evidence>